<reference evidence="4" key="1">
    <citation type="submission" date="2016-10" db="EMBL/GenBank/DDBJ databases">
        <authorList>
            <person name="Varghese N."/>
            <person name="Submissions S."/>
        </authorList>
    </citation>
    <scope>NUCLEOTIDE SEQUENCE [LARGE SCALE GENOMIC DNA]</scope>
    <source>
        <strain evidence="4">ATCC 700689</strain>
    </source>
</reference>
<organism evidence="3 4">
    <name type="scientific">Pseudomonas abietaniphila</name>
    <dbReference type="NCBI Taxonomy" id="89065"/>
    <lineage>
        <taxon>Bacteria</taxon>
        <taxon>Pseudomonadati</taxon>
        <taxon>Pseudomonadota</taxon>
        <taxon>Gammaproteobacteria</taxon>
        <taxon>Pseudomonadales</taxon>
        <taxon>Pseudomonadaceae</taxon>
        <taxon>Pseudomonas</taxon>
    </lineage>
</organism>
<evidence type="ECO:0000313" key="4">
    <source>
        <dbReference type="Proteomes" id="UP000182894"/>
    </source>
</evidence>
<dbReference type="AlphaFoldDB" id="A0A1G8TBE9"/>
<dbReference type="RefSeq" id="WP_074759041.1">
    <property type="nucleotide sequence ID" value="NZ_FNCO01000028.1"/>
</dbReference>
<accession>A0A1G8TBE9</accession>
<feature type="compositionally biased region" description="Gly residues" evidence="1">
    <location>
        <begin position="479"/>
        <end position="488"/>
    </location>
</feature>
<dbReference type="InterPro" id="IPR025129">
    <property type="entry name" value="DUF4055"/>
</dbReference>
<feature type="region of interest" description="Disordered" evidence="1">
    <location>
        <begin position="454"/>
        <end position="488"/>
    </location>
</feature>
<dbReference type="Proteomes" id="UP000182894">
    <property type="component" value="Unassembled WGS sequence"/>
</dbReference>
<evidence type="ECO:0000259" key="2">
    <source>
        <dbReference type="Pfam" id="PF13264"/>
    </source>
</evidence>
<proteinExistence type="predicted"/>
<dbReference type="EMBL" id="FNCO01000028">
    <property type="protein sequence ID" value="SDJ38697.1"/>
    <property type="molecule type" value="Genomic_DNA"/>
</dbReference>
<evidence type="ECO:0000256" key="1">
    <source>
        <dbReference type="SAM" id="MobiDB-lite"/>
    </source>
</evidence>
<dbReference type="OrthoDB" id="6668483at2"/>
<dbReference type="STRING" id="89065.SAMN05216605_12823"/>
<keyword evidence="4" id="KW-1185">Reference proteome</keyword>
<protein>
    <recommendedName>
        <fullName evidence="2">DUF4055 domain-containing protein</fullName>
    </recommendedName>
</protein>
<feature type="domain" description="DUF4055" evidence="2">
    <location>
        <begin position="260"/>
        <end position="398"/>
    </location>
</feature>
<sequence length="488" mass="53453">MANDVTFTRPEYDAAKNRWRLVRDVCKGSETIKAAGELYLPKPNAHDLSKENAERYKGYKARAVFYNATGRTKHSLVGAVFRTWPTLTTPGALEYVSKDIDGQGVSIYQQSQSVIGHLLEVGRHGLLVDYAAVEAGSVSKADEIAGRARANVSSYPAEAIRNWKTRQVGGQHLLSLVVLRETVDVDTDDGFGSEQEIQYRVLRLDAAGIYTQEVWQEGSAVTEMIVPPFTPLNGSGQQWKVIPFQFLGSENNDTSIDDSPLYDMAEVNIGHYRNSADYEDAAFLMGQPQVFMAGLDEQWVKMLEEKGIYFGSRAILPLPANGSAGILQAQANTMIKEAMDAKEEQLVSLGARLIERGSAVKTATQADNDSAAEHSVLSLVVSNVSEAYTQCLAWMAEFTDATGKAEYKLNQDFTQISLDANIMAALFNAVQGGRLPVTDFWQYLRDRGIINPEKTDDQVRDELETDSAGLGLDDETGVTGNGGQPSNP</sequence>
<gene>
    <name evidence="3" type="ORF">SAMN05216605_12823</name>
</gene>
<name>A0A1G8TBE9_9PSED</name>
<evidence type="ECO:0000313" key="3">
    <source>
        <dbReference type="EMBL" id="SDJ38697.1"/>
    </source>
</evidence>
<dbReference type="Pfam" id="PF13264">
    <property type="entry name" value="DUF4055"/>
    <property type="match status" value="1"/>
</dbReference>